<dbReference type="PANTHER" id="PTHR24394:SF44">
    <property type="entry name" value="ZINC FINGER PROTEIN 271-LIKE"/>
    <property type="match status" value="1"/>
</dbReference>
<evidence type="ECO:0000256" key="6">
    <source>
        <dbReference type="ARBA" id="ARBA00023242"/>
    </source>
</evidence>
<dbReference type="SMART" id="SM00355">
    <property type="entry name" value="ZnF_C2H2"/>
    <property type="match status" value="3"/>
</dbReference>
<keyword evidence="2" id="KW-0479">Metal-binding</keyword>
<dbReference type="PANTHER" id="PTHR24394">
    <property type="entry name" value="ZINC FINGER PROTEIN"/>
    <property type="match status" value="1"/>
</dbReference>
<accession>A0A8K0D8T0</accession>
<dbReference type="PROSITE" id="PS50157">
    <property type="entry name" value="ZINC_FINGER_C2H2_2"/>
    <property type="match status" value="3"/>
</dbReference>
<evidence type="ECO:0000256" key="1">
    <source>
        <dbReference type="ARBA" id="ARBA00004123"/>
    </source>
</evidence>
<name>A0A8K0D8T0_IGNLU</name>
<dbReference type="GO" id="GO:0008270">
    <property type="term" value="F:zinc ion binding"/>
    <property type="evidence" value="ECO:0007669"/>
    <property type="project" value="UniProtKB-KW"/>
</dbReference>
<dbReference type="AlphaFoldDB" id="A0A8K0D8T0"/>
<feature type="domain" description="C2H2-type" evidence="8">
    <location>
        <begin position="68"/>
        <end position="111"/>
    </location>
</feature>
<protein>
    <recommendedName>
        <fullName evidence="8">C2H2-type domain-containing protein</fullName>
    </recommendedName>
</protein>
<dbReference type="EMBL" id="VTPC01003137">
    <property type="protein sequence ID" value="KAF2898986.1"/>
    <property type="molecule type" value="Genomic_DNA"/>
</dbReference>
<dbReference type="GO" id="GO:0005634">
    <property type="term" value="C:nucleus"/>
    <property type="evidence" value="ECO:0007669"/>
    <property type="project" value="UniProtKB-SubCell"/>
</dbReference>
<organism evidence="9 10">
    <name type="scientific">Ignelater luminosus</name>
    <name type="common">Cucubano</name>
    <name type="synonym">Pyrophorus luminosus</name>
    <dbReference type="NCBI Taxonomy" id="2038154"/>
    <lineage>
        <taxon>Eukaryota</taxon>
        <taxon>Metazoa</taxon>
        <taxon>Ecdysozoa</taxon>
        <taxon>Arthropoda</taxon>
        <taxon>Hexapoda</taxon>
        <taxon>Insecta</taxon>
        <taxon>Pterygota</taxon>
        <taxon>Neoptera</taxon>
        <taxon>Endopterygota</taxon>
        <taxon>Coleoptera</taxon>
        <taxon>Polyphaga</taxon>
        <taxon>Elateriformia</taxon>
        <taxon>Elateroidea</taxon>
        <taxon>Elateridae</taxon>
        <taxon>Agrypninae</taxon>
        <taxon>Pyrophorini</taxon>
        <taxon>Ignelater</taxon>
    </lineage>
</organism>
<dbReference type="InterPro" id="IPR013087">
    <property type="entry name" value="Znf_C2H2_type"/>
</dbReference>
<comment type="subcellular location">
    <subcellularLocation>
        <location evidence="1">Nucleus</location>
    </subcellularLocation>
</comment>
<keyword evidence="10" id="KW-1185">Reference proteome</keyword>
<feature type="non-terminal residue" evidence="9">
    <location>
        <position position="1"/>
    </location>
</feature>
<evidence type="ECO:0000256" key="3">
    <source>
        <dbReference type="ARBA" id="ARBA00022737"/>
    </source>
</evidence>
<feature type="domain" description="C2H2-type" evidence="8">
    <location>
        <begin position="40"/>
        <end position="67"/>
    </location>
</feature>
<dbReference type="OrthoDB" id="6735276at2759"/>
<proteinExistence type="predicted"/>
<reference evidence="9" key="1">
    <citation type="submission" date="2019-08" db="EMBL/GenBank/DDBJ databases">
        <title>The genome of the North American firefly Photinus pyralis.</title>
        <authorList>
            <consortium name="Photinus pyralis genome working group"/>
            <person name="Fallon T.R."/>
            <person name="Sander Lower S.E."/>
            <person name="Weng J.-K."/>
        </authorList>
    </citation>
    <scope>NUCLEOTIDE SEQUENCE</scope>
    <source>
        <strain evidence="9">TRF0915ILg1</strain>
        <tissue evidence="9">Whole body</tissue>
    </source>
</reference>
<evidence type="ECO:0000256" key="5">
    <source>
        <dbReference type="ARBA" id="ARBA00022833"/>
    </source>
</evidence>
<evidence type="ECO:0000313" key="10">
    <source>
        <dbReference type="Proteomes" id="UP000801492"/>
    </source>
</evidence>
<evidence type="ECO:0000256" key="7">
    <source>
        <dbReference type="PROSITE-ProRule" id="PRU00042"/>
    </source>
</evidence>
<dbReference type="Proteomes" id="UP000801492">
    <property type="component" value="Unassembled WGS sequence"/>
</dbReference>
<keyword evidence="4 7" id="KW-0863">Zinc-finger</keyword>
<evidence type="ECO:0000256" key="2">
    <source>
        <dbReference type="ARBA" id="ARBA00022723"/>
    </source>
</evidence>
<dbReference type="FunFam" id="3.30.160.60:FF:000065">
    <property type="entry name" value="B-cell CLL/lymphoma 6, member B"/>
    <property type="match status" value="1"/>
</dbReference>
<dbReference type="InterPro" id="IPR036236">
    <property type="entry name" value="Znf_C2H2_sf"/>
</dbReference>
<sequence>KHVRLHTSEKPFKCVTCSFECSDKSGLQKQVRIHTDRKPFKCEVYDKSFSRKQTVTAHVAVHNGETAFKCKICNSYFISNNSLQRHFKNILNLEDGGSLTDVLTIHTPIRPISPLRLHLSQHYINTGRRS</sequence>
<dbReference type="GO" id="GO:0000981">
    <property type="term" value="F:DNA-binding transcription factor activity, RNA polymerase II-specific"/>
    <property type="evidence" value="ECO:0007669"/>
    <property type="project" value="TreeGrafter"/>
</dbReference>
<keyword evidence="5" id="KW-0862">Zinc</keyword>
<evidence type="ECO:0000313" key="9">
    <source>
        <dbReference type="EMBL" id="KAF2898986.1"/>
    </source>
</evidence>
<dbReference type="Gene3D" id="3.30.160.60">
    <property type="entry name" value="Classic Zinc Finger"/>
    <property type="match status" value="3"/>
</dbReference>
<keyword evidence="3" id="KW-0677">Repeat</keyword>
<feature type="domain" description="C2H2-type" evidence="8">
    <location>
        <begin position="12"/>
        <end position="39"/>
    </location>
</feature>
<comment type="caution">
    <text evidence="9">The sequence shown here is derived from an EMBL/GenBank/DDBJ whole genome shotgun (WGS) entry which is preliminary data.</text>
</comment>
<dbReference type="SUPFAM" id="SSF57667">
    <property type="entry name" value="beta-beta-alpha zinc fingers"/>
    <property type="match status" value="2"/>
</dbReference>
<gene>
    <name evidence="9" type="ORF">ILUMI_07189</name>
</gene>
<keyword evidence="6" id="KW-0539">Nucleus</keyword>
<evidence type="ECO:0000259" key="8">
    <source>
        <dbReference type="PROSITE" id="PS50157"/>
    </source>
</evidence>
<evidence type="ECO:0000256" key="4">
    <source>
        <dbReference type="ARBA" id="ARBA00022771"/>
    </source>
</evidence>